<dbReference type="AlphaFoldDB" id="A0A1I0TV81"/>
<evidence type="ECO:0000256" key="1">
    <source>
        <dbReference type="SAM" id="SignalP"/>
    </source>
</evidence>
<evidence type="ECO:0000313" key="2">
    <source>
        <dbReference type="EMBL" id="SFA55652.1"/>
    </source>
</evidence>
<proteinExistence type="predicted"/>
<dbReference type="Proteomes" id="UP000182054">
    <property type="component" value="Unassembled WGS sequence"/>
</dbReference>
<accession>A0A1I0TV81</accession>
<organism evidence="2 3">
    <name type="scientific">Rhodococcoides kroppenstedtii</name>
    <dbReference type="NCBI Taxonomy" id="293050"/>
    <lineage>
        <taxon>Bacteria</taxon>
        <taxon>Bacillati</taxon>
        <taxon>Actinomycetota</taxon>
        <taxon>Actinomycetes</taxon>
        <taxon>Mycobacteriales</taxon>
        <taxon>Nocardiaceae</taxon>
        <taxon>Rhodococcoides</taxon>
    </lineage>
</organism>
<dbReference type="Pfam" id="PF00756">
    <property type="entry name" value="Esterase"/>
    <property type="match status" value="1"/>
</dbReference>
<name>A0A1I0TV81_9NOCA</name>
<reference evidence="2 3" key="1">
    <citation type="submission" date="2016-10" db="EMBL/GenBank/DDBJ databases">
        <authorList>
            <person name="de Groot N.N."/>
        </authorList>
    </citation>
    <scope>NUCLEOTIDE SEQUENCE [LARGE SCALE GENOMIC DNA]</scope>
    <source>
        <strain evidence="2 3">DSM 44908</strain>
    </source>
</reference>
<dbReference type="SUPFAM" id="SSF53474">
    <property type="entry name" value="alpha/beta-Hydrolases"/>
    <property type="match status" value="1"/>
</dbReference>
<evidence type="ECO:0000313" key="3">
    <source>
        <dbReference type="Proteomes" id="UP000182054"/>
    </source>
</evidence>
<protein>
    <submittedName>
        <fullName evidence="2">S-formylglutathione hydrolase FrmB</fullName>
    </submittedName>
</protein>
<dbReference type="GeneID" id="85486447"/>
<dbReference type="RefSeq" id="WP_068364416.1">
    <property type="nucleotide sequence ID" value="NZ_FOJN01000010.1"/>
</dbReference>
<dbReference type="OrthoDB" id="4510758at2"/>
<dbReference type="EMBL" id="FOJN01000010">
    <property type="protein sequence ID" value="SFA55652.1"/>
    <property type="molecule type" value="Genomic_DNA"/>
</dbReference>
<dbReference type="InterPro" id="IPR000801">
    <property type="entry name" value="Esterase-like"/>
</dbReference>
<keyword evidence="2" id="KW-0378">Hydrolase</keyword>
<keyword evidence="1" id="KW-0732">Signal</keyword>
<feature type="chain" id="PRO_5038959608" evidence="1">
    <location>
        <begin position="23"/>
        <end position="330"/>
    </location>
</feature>
<dbReference type="GO" id="GO:0016787">
    <property type="term" value="F:hydrolase activity"/>
    <property type="evidence" value="ECO:0007669"/>
    <property type="project" value="UniProtKB-KW"/>
</dbReference>
<feature type="signal peptide" evidence="1">
    <location>
        <begin position="1"/>
        <end position="22"/>
    </location>
</feature>
<gene>
    <name evidence="2" type="ORF">SAMN05444374_1105</name>
</gene>
<dbReference type="Gene3D" id="3.40.50.1820">
    <property type="entry name" value="alpha/beta hydrolase"/>
    <property type="match status" value="1"/>
</dbReference>
<dbReference type="InterPro" id="IPR029058">
    <property type="entry name" value="AB_hydrolase_fold"/>
</dbReference>
<sequence>MKSVFRGRAVSRLASVVTAAVAALTVSVVVVPTAAAQDGPRVVGVRDLSPTHSVVDVYSPAMDKVVSNDVLRPRGGGAAPTLYLLNGALGNEDGVGWINNSGAVGFFADKAVNVVLPIGGRLSFYTDWLADDALIGRNKWQTYLTAELPAVMDRHLGSTRRNAVAGVSMSGGPALDLAVQAPGLYRAAASLSGCPASSHPLAQAAISVMIGGALTNPFAMWGVPGAPGWTQHDPAQNAHRLRGTAVYAASASGMPGPVDDIPAGSLFPVGGAAVEAMVNVCTGLFADAVRAAGVPATISMRDHGSHSWALFEDELRDAWYSTIAPALGTR</sequence>